<name>A0A8I0HQP5_9CORY</name>
<dbReference type="PANTHER" id="PTHR36934:SF1">
    <property type="entry name" value="THIOESTERASE DOMAIN-CONTAINING PROTEIN"/>
    <property type="match status" value="1"/>
</dbReference>
<proteinExistence type="predicted"/>
<dbReference type="Proteomes" id="UP000650224">
    <property type="component" value="Unassembled WGS sequence"/>
</dbReference>
<evidence type="ECO:0000256" key="1">
    <source>
        <dbReference type="PIRSR" id="PIRSR014972-1"/>
    </source>
</evidence>
<dbReference type="EMBL" id="JACSPR010000006">
    <property type="protein sequence ID" value="MBD8030607.1"/>
    <property type="molecule type" value="Genomic_DNA"/>
</dbReference>
<evidence type="ECO:0000313" key="5">
    <source>
        <dbReference type="Proteomes" id="UP000650224"/>
    </source>
</evidence>
<feature type="active site" evidence="1">
    <location>
        <position position="82"/>
    </location>
</feature>
<dbReference type="InterPro" id="IPR025540">
    <property type="entry name" value="FlK"/>
</dbReference>
<gene>
    <name evidence="4" type="ORF">H9627_09800</name>
</gene>
<dbReference type="InterPro" id="IPR054485">
    <property type="entry name" value="FlK-like_dom"/>
</dbReference>
<feature type="active site" evidence="1">
    <location>
        <position position="48"/>
    </location>
</feature>
<dbReference type="CDD" id="cd03440">
    <property type="entry name" value="hot_dog"/>
    <property type="match status" value="1"/>
</dbReference>
<dbReference type="PANTHER" id="PTHR36934">
    <property type="entry name" value="BLR0278 PROTEIN"/>
    <property type="match status" value="1"/>
</dbReference>
<protein>
    <recommendedName>
        <fullName evidence="3">Fluoroacetyl-CoA-specific thioesterase-like domain-containing protein</fullName>
    </recommendedName>
</protein>
<accession>A0A8I0HQP5</accession>
<evidence type="ECO:0000313" key="4">
    <source>
        <dbReference type="EMBL" id="MBD8030607.1"/>
    </source>
</evidence>
<feature type="domain" description="Fluoroacetyl-CoA-specific thioesterase-like" evidence="3">
    <location>
        <begin position="40"/>
        <end position="132"/>
    </location>
</feature>
<dbReference type="Pfam" id="PF22636">
    <property type="entry name" value="FlK"/>
    <property type="match status" value="1"/>
</dbReference>
<dbReference type="PIRSF" id="PIRSF014972">
    <property type="entry name" value="FlK"/>
    <property type="match status" value="1"/>
</dbReference>
<feature type="active site" evidence="1">
    <location>
        <position position="56"/>
    </location>
</feature>
<organism evidence="4 5">
    <name type="scientific">Corynebacterium gallinarum</name>
    <dbReference type="NCBI Taxonomy" id="2762214"/>
    <lineage>
        <taxon>Bacteria</taxon>
        <taxon>Bacillati</taxon>
        <taxon>Actinomycetota</taxon>
        <taxon>Actinomycetes</taxon>
        <taxon>Mycobacteriales</taxon>
        <taxon>Corynebacteriaceae</taxon>
        <taxon>Corynebacterium</taxon>
    </lineage>
</organism>
<dbReference type="InterPro" id="IPR029069">
    <property type="entry name" value="HotDog_dom_sf"/>
</dbReference>
<sequence>MTINLIDNGPITVGDIHEFRYTVPGNKAVPDLYPESEEFAAMPRVFATGFFVGLIEWACMDHLKASLPEGVISLGVGVDITHDAPATEGAELVVRVTATGVGKRSAEWSVEVTAGDTVQGRGTHKRVVVDREQFTDTVNNLADSFGATQI</sequence>
<dbReference type="Gene3D" id="3.10.129.10">
    <property type="entry name" value="Hotdog Thioesterase"/>
    <property type="match status" value="1"/>
</dbReference>
<dbReference type="AlphaFoldDB" id="A0A8I0HQP5"/>
<feature type="binding site" evidence="2">
    <location>
        <position position="126"/>
    </location>
    <ligand>
        <name>substrate</name>
    </ligand>
</feature>
<keyword evidence="5" id="KW-1185">Reference proteome</keyword>
<feature type="binding site" evidence="2">
    <location>
        <position position="75"/>
    </location>
    <ligand>
        <name>substrate</name>
    </ligand>
</feature>
<feature type="binding site" evidence="2">
    <location>
        <position position="75"/>
    </location>
    <ligand>
        <name>CoA</name>
        <dbReference type="ChEBI" id="CHEBI:57287"/>
    </ligand>
</feature>
<comment type="caution">
    <text evidence="4">The sequence shown here is derived from an EMBL/GenBank/DDBJ whole genome shotgun (WGS) entry which is preliminary data.</text>
</comment>
<evidence type="ECO:0000259" key="3">
    <source>
        <dbReference type="Pfam" id="PF22636"/>
    </source>
</evidence>
<dbReference type="SUPFAM" id="SSF54637">
    <property type="entry name" value="Thioesterase/thiol ester dehydrase-isomerase"/>
    <property type="match status" value="1"/>
</dbReference>
<dbReference type="RefSeq" id="WP_191733849.1">
    <property type="nucleotide sequence ID" value="NZ_JACSPR010000006.1"/>
</dbReference>
<evidence type="ECO:0000256" key="2">
    <source>
        <dbReference type="PIRSR" id="PIRSR014972-2"/>
    </source>
</evidence>
<reference evidence="4 5" key="1">
    <citation type="submission" date="2020-08" db="EMBL/GenBank/DDBJ databases">
        <title>A Genomic Blueprint of the Chicken Gut Microbiome.</title>
        <authorList>
            <person name="Gilroy R."/>
            <person name="Ravi A."/>
            <person name="Getino M."/>
            <person name="Pursley I."/>
            <person name="Horton D.L."/>
            <person name="Alikhan N.-F."/>
            <person name="Baker D."/>
            <person name="Gharbi K."/>
            <person name="Hall N."/>
            <person name="Watson M."/>
            <person name="Adriaenssens E.M."/>
            <person name="Foster-Nyarko E."/>
            <person name="Jarju S."/>
            <person name="Secka A."/>
            <person name="Antonio M."/>
            <person name="Oren A."/>
            <person name="Chaudhuri R."/>
            <person name="La Ragione R.M."/>
            <person name="Hildebrand F."/>
            <person name="Pallen M.J."/>
        </authorList>
    </citation>
    <scope>NUCLEOTIDE SEQUENCE [LARGE SCALE GENOMIC DNA]</scope>
    <source>
        <strain evidence="4 5">Sa1YVA5</strain>
    </source>
</reference>